<dbReference type="AlphaFoldDB" id="A0A2T5J3F3"/>
<keyword evidence="4" id="KW-1133">Transmembrane helix</keyword>
<comment type="caution">
    <text evidence="5">The sequence shown here is derived from an EMBL/GenBank/DDBJ whole genome shotgun (WGS) entry which is preliminary data.</text>
</comment>
<dbReference type="Proteomes" id="UP000244223">
    <property type="component" value="Unassembled WGS sequence"/>
</dbReference>
<gene>
    <name evidence="5" type="ORF">C8N29_101178</name>
</gene>
<keyword evidence="6" id="KW-1185">Reference proteome</keyword>
<evidence type="ECO:0000256" key="3">
    <source>
        <dbReference type="ARBA" id="ARBA00023002"/>
    </source>
</evidence>
<proteinExistence type="predicted"/>
<reference evidence="5 6" key="1">
    <citation type="submission" date="2018-04" db="EMBL/GenBank/DDBJ databases">
        <title>Genomic Encyclopedia of Archaeal and Bacterial Type Strains, Phase II (KMG-II): from individual species to whole genera.</title>
        <authorList>
            <person name="Goeker M."/>
        </authorList>
    </citation>
    <scope>NUCLEOTIDE SEQUENCE [LARGE SCALE GENOMIC DNA]</scope>
    <source>
        <strain evidence="5 6">DSM 5822</strain>
    </source>
</reference>
<evidence type="ECO:0000256" key="1">
    <source>
        <dbReference type="ARBA" id="ARBA00022630"/>
    </source>
</evidence>
<protein>
    <submittedName>
        <fullName evidence="5">Cation diffusion facilitator CzcD-associated flavoprotein CzcO</fullName>
    </submittedName>
</protein>
<evidence type="ECO:0000256" key="4">
    <source>
        <dbReference type="SAM" id="Phobius"/>
    </source>
</evidence>
<dbReference type="PANTHER" id="PTHR42877:SF4">
    <property type="entry name" value="FAD_NAD(P)-BINDING DOMAIN-CONTAINING PROTEIN-RELATED"/>
    <property type="match status" value="1"/>
</dbReference>
<evidence type="ECO:0000313" key="5">
    <source>
        <dbReference type="EMBL" id="PTQ91106.1"/>
    </source>
</evidence>
<name>A0A2T5J3F3_9GAMM</name>
<keyword evidence="4" id="KW-0472">Membrane</keyword>
<dbReference type="Gene3D" id="3.50.50.60">
    <property type="entry name" value="FAD/NAD(P)-binding domain"/>
    <property type="match status" value="2"/>
</dbReference>
<keyword evidence="2" id="KW-0274">FAD</keyword>
<keyword evidence="4" id="KW-0812">Transmembrane</keyword>
<dbReference type="GO" id="GO:0004499">
    <property type="term" value="F:N,N-dimethylaniline monooxygenase activity"/>
    <property type="evidence" value="ECO:0007669"/>
    <property type="project" value="InterPro"/>
</dbReference>
<evidence type="ECO:0000313" key="6">
    <source>
        <dbReference type="Proteomes" id="UP000244223"/>
    </source>
</evidence>
<dbReference type="Pfam" id="PF00743">
    <property type="entry name" value="FMO-like"/>
    <property type="match status" value="1"/>
</dbReference>
<keyword evidence="1" id="KW-0285">Flavoprotein</keyword>
<evidence type="ECO:0000256" key="2">
    <source>
        <dbReference type="ARBA" id="ARBA00022827"/>
    </source>
</evidence>
<dbReference type="PANTHER" id="PTHR42877">
    <property type="entry name" value="L-ORNITHINE N(5)-MONOOXYGENASE-RELATED"/>
    <property type="match status" value="1"/>
</dbReference>
<keyword evidence="3" id="KW-0560">Oxidoreductase</keyword>
<dbReference type="InterPro" id="IPR036188">
    <property type="entry name" value="FAD/NAD-bd_sf"/>
</dbReference>
<dbReference type="InterPro" id="IPR020946">
    <property type="entry name" value="Flavin_mOase-like"/>
</dbReference>
<dbReference type="RefSeq" id="WP_107864133.1">
    <property type="nucleotide sequence ID" value="NZ_QAON01000001.1"/>
</dbReference>
<dbReference type="PRINTS" id="PR00469">
    <property type="entry name" value="PNDRDTASEII"/>
</dbReference>
<dbReference type="InterPro" id="IPR051209">
    <property type="entry name" value="FAD-bind_Monooxygenase_sf"/>
</dbReference>
<dbReference type="GO" id="GO:0050660">
    <property type="term" value="F:flavin adenine dinucleotide binding"/>
    <property type="evidence" value="ECO:0007669"/>
    <property type="project" value="InterPro"/>
</dbReference>
<dbReference type="EMBL" id="QAON01000001">
    <property type="protein sequence ID" value="PTQ91106.1"/>
    <property type="molecule type" value="Genomic_DNA"/>
</dbReference>
<dbReference type="GO" id="GO:0050661">
    <property type="term" value="F:NADP binding"/>
    <property type="evidence" value="ECO:0007669"/>
    <property type="project" value="InterPro"/>
</dbReference>
<accession>A0A2T5J3F3</accession>
<feature type="transmembrane region" description="Helical" evidence="4">
    <location>
        <begin position="12"/>
        <end position="30"/>
    </location>
</feature>
<dbReference type="OrthoDB" id="9806724at2"/>
<dbReference type="SUPFAM" id="SSF51905">
    <property type="entry name" value="FAD/NAD(P)-binding domain"/>
    <property type="match status" value="1"/>
</dbReference>
<organism evidence="5 6">
    <name type="scientific">Agitococcus lubricus</name>
    <dbReference type="NCBI Taxonomy" id="1077255"/>
    <lineage>
        <taxon>Bacteria</taxon>
        <taxon>Pseudomonadati</taxon>
        <taxon>Pseudomonadota</taxon>
        <taxon>Gammaproteobacteria</taxon>
        <taxon>Moraxellales</taxon>
        <taxon>Moraxellaceae</taxon>
        <taxon>Agitococcus</taxon>
    </lineage>
</organism>
<sequence>MTAKASIIENNFPIIIVGTGFSGIAMAVMLQRAGINSYTLLEKAEDIGGTWRDNTYPGAACDVPSHLYSFSFEPKTDWSRAFSPQQEIKSYLDHCVDKYQIREKIRFGCEVTGATFNESQGLWTVSFKEKGKTKKLLARAFILGNGALSTPADPDIKGLKNFKGDMFHSARWNHDVDLAGKKVAVVGTGASAIQIVPEIAKTVGQLTLFQRTAPWVLPKPDRYMTAVEKRLFALVPSSRWLHRAYIYWRNEAVATGFVVDPRLMKGLEFIGRLYLRHVVKDTVLREKLAPKFTIGCKRILMSNTYYQALTQANAHVITDGIDAITAKGIKTRDGVEHEVDAIVLATGFMVTNYLSRLTIKGLQGADLNTTMTEQREHYLGITVADFPNMFLMMGPNTGLGHNSMVFMIEAQARYIVQCIQAIRDKQLNYLDVRKNVQAEYSQDIQQRLQKSVWASGCQSWYLSADGHNGAAWPGFTWQYWLATRRLDLNAYHQVYAAVSDVEVVTA</sequence>